<evidence type="ECO:0000313" key="15">
    <source>
        <dbReference type="Proteomes" id="UP000231019"/>
    </source>
</evidence>
<dbReference type="Proteomes" id="UP000231019">
    <property type="component" value="Unassembled WGS sequence"/>
</dbReference>
<dbReference type="InterPro" id="IPR000644">
    <property type="entry name" value="CBS_dom"/>
</dbReference>
<dbReference type="GO" id="GO:0050660">
    <property type="term" value="F:flavin adenine dinucleotide binding"/>
    <property type="evidence" value="ECO:0007669"/>
    <property type="project" value="InterPro"/>
</dbReference>
<comment type="subcellular location">
    <subcellularLocation>
        <location evidence="1">Cell membrane</location>
        <topology evidence="1">Multi-pass membrane protein</topology>
    </subcellularLocation>
</comment>
<dbReference type="Gene3D" id="3.10.580.10">
    <property type="entry name" value="CBS-domain"/>
    <property type="match status" value="1"/>
</dbReference>
<dbReference type="Pfam" id="PF00571">
    <property type="entry name" value="CBS"/>
    <property type="match status" value="2"/>
</dbReference>
<keyword evidence="6 10" id="KW-1133">Transmembrane helix</keyword>
<evidence type="ECO:0000256" key="10">
    <source>
        <dbReference type="PROSITE-ProRule" id="PRU01193"/>
    </source>
</evidence>
<comment type="caution">
    <text evidence="14">The sequence shown here is derived from an EMBL/GenBank/DDBJ whole genome shotgun (WGS) entry which is preliminary data.</text>
</comment>
<dbReference type="PROSITE" id="PS51371">
    <property type="entry name" value="CBS"/>
    <property type="match status" value="2"/>
</dbReference>
<dbReference type="InterPro" id="IPR002550">
    <property type="entry name" value="CNNM"/>
</dbReference>
<evidence type="ECO:0000259" key="12">
    <source>
        <dbReference type="PROSITE" id="PS51371"/>
    </source>
</evidence>
<dbReference type="PANTHER" id="PTHR22777">
    <property type="entry name" value="HEMOLYSIN-RELATED"/>
    <property type="match status" value="1"/>
</dbReference>
<feature type="domain" description="CNNM transmembrane" evidence="13">
    <location>
        <begin position="6"/>
        <end position="195"/>
    </location>
</feature>
<dbReference type="Pfam" id="PF01595">
    <property type="entry name" value="CNNM"/>
    <property type="match status" value="1"/>
</dbReference>
<dbReference type="InterPro" id="IPR046342">
    <property type="entry name" value="CBS_dom_sf"/>
</dbReference>
<organism evidence="14 15">
    <name type="scientific">bacterium (Candidatus Blackallbacteria) CG17_big_fil_post_rev_8_21_14_2_50_48_46</name>
    <dbReference type="NCBI Taxonomy" id="2014261"/>
    <lineage>
        <taxon>Bacteria</taxon>
        <taxon>Candidatus Blackallbacteria</taxon>
    </lineage>
</organism>
<feature type="transmembrane region" description="Helical" evidence="11">
    <location>
        <begin position="67"/>
        <end position="90"/>
    </location>
</feature>
<evidence type="ECO:0000256" key="11">
    <source>
        <dbReference type="SAM" id="Phobius"/>
    </source>
</evidence>
<evidence type="ECO:0000256" key="6">
    <source>
        <dbReference type="ARBA" id="ARBA00022989"/>
    </source>
</evidence>
<keyword evidence="8 10" id="KW-0472">Membrane</keyword>
<evidence type="ECO:0000256" key="4">
    <source>
        <dbReference type="ARBA" id="ARBA00022692"/>
    </source>
</evidence>
<evidence type="ECO:0000256" key="3">
    <source>
        <dbReference type="ARBA" id="ARBA00022475"/>
    </source>
</evidence>
<dbReference type="InterPro" id="IPR016169">
    <property type="entry name" value="FAD-bd_PCMH_sub2"/>
</dbReference>
<evidence type="ECO:0000256" key="7">
    <source>
        <dbReference type="ARBA" id="ARBA00023122"/>
    </source>
</evidence>
<evidence type="ECO:0008006" key="16">
    <source>
        <dbReference type="Google" id="ProtNLM"/>
    </source>
</evidence>
<evidence type="ECO:0000256" key="8">
    <source>
        <dbReference type="ARBA" id="ARBA00023136"/>
    </source>
</evidence>
<dbReference type="SMART" id="SM01091">
    <property type="entry name" value="CorC_HlyC"/>
    <property type="match status" value="1"/>
</dbReference>
<protein>
    <recommendedName>
        <fullName evidence="16">HlyC/CorC family transporter</fullName>
    </recommendedName>
</protein>
<dbReference type="InterPro" id="IPR036318">
    <property type="entry name" value="FAD-bd_PCMH-like_sf"/>
</dbReference>
<evidence type="ECO:0000256" key="5">
    <source>
        <dbReference type="ARBA" id="ARBA00022737"/>
    </source>
</evidence>
<dbReference type="AlphaFoldDB" id="A0A2M7G5I0"/>
<dbReference type="PROSITE" id="PS51257">
    <property type="entry name" value="PROKAR_LIPOPROTEIN"/>
    <property type="match status" value="1"/>
</dbReference>
<dbReference type="SUPFAM" id="SSF56176">
    <property type="entry name" value="FAD-binding/transporter-associated domain-like"/>
    <property type="match status" value="1"/>
</dbReference>
<dbReference type="InterPro" id="IPR005170">
    <property type="entry name" value="Transptr-assoc_dom"/>
</dbReference>
<feature type="domain" description="CBS" evidence="12">
    <location>
        <begin position="281"/>
        <end position="338"/>
    </location>
</feature>
<gene>
    <name evidence="14" type="ORF">COW36_09805</name>
</gene>
<evidence type="ECO:0000256" key="9">
    <source>
        <dbReference type="PROSITE-ProRule" id="PRU00703"/>
    </source>
</evidence>
<dbReference type="InterPro" id="IPR044751">
    <property type="entry name" value="Ion_transp-like_CBS"/>
</dbReference>
<feature type="transmembrane region" description="Helical" evidence="11">
    <location>
        <begin position="12"/>
        <end position="37"/>
    </location>
</feature>
<dbReference type="FunFam" id="3.10.580.10:FF:000002">
    <property type="entry name" value="Magnesium/cobalt efflux protein CorC"/>
    <property type="match status" value="1"/>
</dbReference>
<dbReference type="PANTHER" id="PTHR22777:SF32">
    <property type="entry name" value="UPF0053 INNER MEMBRANE PROTEIN YFJD"/>
    <property type="match status" value="1"/>
</dbReference>
<keyword evidence="4 10" id="KW-0812">Transmembrane</keyword>
<dbReference type="Gene3D" id="3.30.465.10">
    <property type="match status" value="1"/>
</dbReference>
<keyword evidence="7 9" id="KW-0129">CBS domain</keyword>
<evidence type="ECO:0000256" key="2">
    <source>
        <dbReference type="ARBA" id="ARBA00006337"/>
    </source>
</evidence>
<dbReference type="GO" id="GO:0005886">
    <property type="term" value="C:plasma membrane"/>
    <property type="evidence" value="ECO:0007669"/>
    <property type="project" value="UniProtKB-SubCell"/>
</dbReference>
<evidence type="ECO:0000259" key="13">
    <source>
        <dbReference type="PROSITE" id="PS51846"/>
    </source>
</evidence>
<name>A0A2M7G5I0_9BACT</name>
<feature type="transmembrane region" description="Helical" evidence="11">
    <location>
        <begin position="96"/>
        <end position="117"/>
    </location>
</feature>
<dbReference type="EMBL" id="PFFQ01000026">
    <property type="protein sequence ID" value="PIW17254.1"/>
    <property type="molecule type" value="Genomic_DNA"/>
</dbReference>
<dbReference type="CDD" id="cd04590">
    <property type="entry name" value="CBS_pair_CorC_HlyC_assoc"/>
    <property type="match status" value="1"/>
</dbReference>
<reference evidence="14 15" key="1">
    <citation type="submission" date="2017-09" db="EMBL/GenBank/DDBJ databases">
        <title>Depth-based differentiation of microbial function through sediment-hosted aquifers and enrichment of novel symbionts in the deep terrestrial subsurface.</title>
        <authorList>
            <person name="Probst A.J."/>
            <person name="Ladd B."/>
            <person name="Jarett J.K."/>
            <person name="Geller-Mcgrath D.E."/>
            <person name="Sieber C.M."/>
            <person name="Emerson J.B."/>
            <person name="Anantharaman K."/>
            <person name="Thomas B.C."/>
            <person name="Malmstrom R."/>
            <person name="Stieglmeier M."/>
            <person name="Klingl A."/>
            <person name="Woyke T."/>
            <person name="Ryan C.M."/>
            <person name="Banfield J.F."/>
        </authorList>
    </citation>
    <scope>NUCLEOTIDE SEQUENCE [LARGE SCALE GENOMIC DNA]</scope>
    <source>
        <strain evidence="14">CG17_big_fil_post_rev_8_21_14_2_50_48_46</strain>
    </source>
</reference>
<dbReference type="SMART" id="SM00116">
    <property type="entry name" value="CBS"/>
    <property type="match status" value="2"/>
</dbReference>
<keyword evidence="5" id="KW-0677">Repeat</keyword>
<dbReference type="Pfam" id="PF03471">
    <property type="entry name" value="CorC_HlyC"/>
    <property type="match status" value="1"/>
</dbReference>
<accession>A0A2M7G5I0</accession>
<proteinExistence type="inferred from homology"/>
<sequence>MKLDPDSSHLFTIFGVIVACLFLSGFVTAYETAFAGLSRVRLQKRADDGDKRSAYLLKLLTQPHKTLLTLMIADWLADIQFVVLLAYLIFHYTHNWLAVVGISFLATPVLLFVGEILPKTIANRQRENFVYAWLPLLRILMTIFNPIVSMINWIARPMLESVGARFGQIMPDLTEEEIMQMVNLGGNTGLLDKDESDLVHSAFTFDDTPASSVLTPRVDMLCIEDTTSLEEVLELMASDEGYSRLPVFHDNLDQILGIVHLKDLVRAKLKGEDGSQQVSKFVRKVHHIHEFQPINTVLKQMQSKRMPMFIVTDEYGGTVGLVTIEDLLEEIVGEIHDEYDDDEQPPIEVIDTHTILVDARLSVSDINEALDLDLPNSQSVAGLVFNTLGEAPLSGQSIQIGNAQLTVDVVDGIRILKVKVHKLSAADAQEAVLDS</sequence>
<feature type="transmembrane region" description="Helical" evidence="11">
    <location>
        <begin position="129"/>
        <end position="155"/>
    </location>
</feature>
<evidence type="ECO:0000313" key="14">
    <source>
        <dbReference type="EMBL" id="PIW17254.1"/>
    </source>
</evidence>
<keyword evidence="3" id="KW-1003">Cell membrane</keyword>
<comment type="similarity">
    <text evidence="2">Belongs to the UPF0053 family.</text>
</comment>
<evidence type="ECO:0000256" key="1">
    <source>
        <dbReference type="ARBA" id="ARBA00004651"/>
    </source>
</evidence>
<dbReference type="SUPFAM" id="SSF54631">
    <property type="entry name" value="CBS-domain pair"/>
    <property type="match status" value="1"/>
</dbReference>
<feature type="domain" description="CBS" evidence="12">
    <location>
        <begin position="214"/>
        <end position="274"/>
    </location>
</feature>
<dbReference type="PROSITE" id="PS51846">
    <property type="entry name" value="CNNM"/>
    <property type="match status" value="1"/>
</dbReference>